<comment type="caution">
    <text evidence="1">The sequence shown here is derived from an EMBL/GenBank/DDBJ whole genome shotgun (WGS) entry which is preliminary data.</text>
</comment>
<dbReference type="Proteomes" id="UP001239111">
    <property type="component" value="Chromosome 1"/>
</dbReference>
<name>A0ACC2PGF5_9HYME</name>
<organism evidence="1 2">
    <name type="scientific">Eretmocerus hayati</name>
    <dbReference type="NCBI Taxonomy" id="131215"/>
    <lineage>
        <taxon>Eukaryota</taxon>
        <taxon>Metazoa</taxon>
        <taxon>Ecdysozoa</taxon>
        <taxon>Arthropoda</taxon>
        <taxon>Hexapoda</taxon>
        <taxon>Insecta</taxon>
        <taxon>Pterygota</taxon>
        <taxon>Neoptera</taxon>
        <taxon>Endopterygota</taxon>
        <taxon>Hymenoptera</taxon>
        <taxon>Apocrita</taxon>
        <taxon>Proctotrupomorpha</taxon>
        <taxon>Chalcidoidea</taxon>
        <taxon>Aphelinidae</taxon>
        <taxon>Aphelininae</taxon>
        <taxon>Eretmocerus</taxon>
    </lineage>
</organism>
<sequence>MESWELLLQSILNEGISKVERKEVTLMKHLMDDTKLKSRLTLWLSNLAKNKTTSKNEKKSEEMREQGNKKFKCKDYISSVGFYNLSLQSAFWGSENFLKALGNRSAALFYMEQYEACVSDIKLALKNGYPFNILYKLHLRAAQSYSKLQQRGHMEEILNDLKNYLANNHILPEDKKKEIEDQMNRLFMEARSIKNHIRVDQIDISLPELAFGDHLNFSYASAALDLKFSGEKGRYVISNRDIRKGQVLFVEKPFAFVLLDHQSSGTICANCCKLRGFSPIPCKRCTSTVYCSSLCQDEAWSTYHQWECFGHQTRLWEQIGIAHLALRTYLNYFYPESMKRLDEVNNLVTNIDKIPIEDLFAYGVSALMMALYLEQHTNFFQSNDFNKEAFEKLNLLKALEESCQDDPGEWIKNSKSTYYASVVLLQSMLQLVCNGHAITKLKCVESDSSDVLNEYQSRVATAIYPSASMMNHSCNPNIINSFKDQYLIVKAMRDIPVGDEVFNCYGPHFRRMGFKDRQEALLNQYCFHCKCEACTKKSLRNFSDKFTKLTCIHCSGPAEISHGSTVFCLECQNTYKFPEIKLCDLEKASELFDSSLNDMQSRNFSEALRKAKLCLQIRENHLFKYHESIAQTFDLIGQIFAMKGQWLDSLQFVEDSIIASEERFGCDSVELANECNKVTDLCLKYLSEESETKSIKYKEVFTKTQKYLKKAEQIFKLNYGPWNDSYREIMNKQDSCAILLSRLEL</sequence>
<protein>
    <submittedName>
        <fullName evidence="1">Uncharacterized protein</fullName>
    </submittedName>
</protein>
<evidence type="ECO:0000313" key="1">
    <source>
        <dbReference type="EMBL" id="KAJ8681664.1"/>
    </source>
</evidence>
<dbReference type="EMBL" id="CM056741">
    <property type="protein sequence ID" value="KAJ8681664.1"/>
    <property type="molecule type" value="Genomic_DNA"/>
</dbReference>
<proteinExistence type="predicted"/>
<evidence type="ECO:0000313" key="2">
    <source>
        <dbReference type="Proteomes" id="UP001239111"/>
    </source>
</evidence>
<gene>
    <name evidence="1" type="ORF">QAD02_017456</name>
</gene>
<accession>A0ACC2PGF5</accession>
<reference evidence="1" key="1">
    <citation type="submission" date="2023-04" db="EMBL/GenBank/DDBJ databases">
        <title>A chromosome-level genome assembly of the parasitoid wasp Eretmocerus hayati.</title>
        <authorList>
            <person name="Zhong Y."/>
            <person name="Liu S."/>
            <person name="Liu Y."/>
        </authorList>
    </citation>
    <scope>NUCLEOTIDE SEQUENCE</scope>
    <source>
        <strain evidence="1">ZJU_SS_LIU_2023</strain>
    </source>
</reference>
<keyword evidence="2" id="KW-1185">Reference proteome</keyword>